<organism evidence="2 3">
    <name type="scientific">Arachis hypogaea</name>
    <name type="common">Peanut</name>
    <dbReference type="NCBI Taxonomy" id="3818"/>
    <lineage>
        <taxon>Eukaryota</taxon>
        <taxon>Viridiplantae</taxon>
        <taxon>Streptophyta</taxon>
        <taxon>Embryophyta</taxon>
        <taxon>Tracheophyta</taxon>
        <taxon>Spermatophyta</taxon>
        <taxon>Magnoliopsida</taxon>
        <taxon>eudicotyledons</taxon>
        <taxon>Gunneridae</taxon>
        <taxon>Pentapetalae</taxon>
        <taxon>rosids</taxon>
        <taxon>fabids</taxon>
        <taxon>Fabales</taxon>
        <taxon>Fabaceae</taxon>
        <taxon>Papilionoideae</taxon>
        <taxon>50 kb inversion clade</taxon>
        <taxon>dalbergioids sensu lato</taxon>
        <taxon>Dalbergieae</taxon>
        <taxon>Pterocarpus clade</taxon>
        <taxon>Arachis</taxon>
    </lineage>
</organism>
<dbReference type="InterPro" id="IPR044294">
    <property type="entry name" value="Lipase-like"/>
</dbReference>
<dbReference type="InterPro" id="IPR007751">
    <property type="entry name" value="DUF676_lipase-like"/>
</dbReference>
<feature type="domain" description="DUF676" evidence="1">
    <location>
        <begin position="100"/>
        <end position="272"/>
    </location>
</feature>
<dbReference type="PANTHER" id="PTHR12482">
    <property type="entry name" value="LIPASE ROG1-RELATED-RELATED"/>
    <property type="match status" value="1"/>
</dbReference>
<keyword evidence="3" id="KW-1185">Reference proteome</keyword>
<dbReference type="Gene3D" id="3.40.50.1820">
    <property type="entry name" value="alpha/beta hydrolase"/>
    <property type="match status" value="1"/>
</dbReference>
<sequence length="472" mass="52428">MLASDSSSVLGPKPVVPARNPTLNRFSAGESCGLFHPPSRLRPAVSAGPNLSLNTVQMEALRRMGRGCFSFKNPRLRVEADSSGEDLFVAASGSVAKQVPSHLVIMVNGIIGSAADWRYAAEQFVKKLPDKVIVHRSECNSSRLTFDGVDTMGERLAEEVLCVIRRWPQVQKISFVAHSLGGLVARYAIGRLYDYSSKLGPVGTSRNSIVDEKTEYLKPCLEPGSENKIAGLEPVNFITFATPHLGSRGNKQVGYIPMRKYCNSSIIFPSLSLSLSLSPSLSLLQLPFLCGLPFLERRASQTAHLVAGRSGKHLFLMDNDDGKPPLLLRMVDDTDDLKFMSALRAFKRRVAYANANYDHMVGWRTSSIRRQHELPKSNLLVIDEKYPHIVYVEGENANDGRNKASSYVGAQAVDLEEVMIRGLNQVPWERVDVSFKESKQRYVAHSTIQVKTYWLNSDGADVVYHMIDNFRL</sequence>
<evidence type="ECO:0000313" key="2">
    <source>
        <dbReference type="EMBL" id="RYR66919.1"/>
    </source>
</evidence>
<dbReference type="InterPro" id="IPR029058">
    <property type="entry name" value="AB_hydrolase_fold"/>
</dbReference>
<dbReference type="PANTHER" id="PTHR12482:SF4">
    <property type="entry name" value="ALPHA_BETA-HYDROLASES SUPERFAMILY PROTEIN"/>
    <property type="match status" value="1"/>
</dbReference>
<accession>A0A445DUR2</accession>
<dbReference type="AlphaFoldDB" id="A0A445DUR2"/>
<dbReference type="Proteomes" id="UP000289738">
    <property type="component" value="Chromosome A03"/>
</dbReference>
<evidence type="ECO:0000259" key="1">
    <source>
        <dbReference type="Pfam" id="PF05057"/>
    </source>
</evidence>
<name>A0A445DUR2_ARAHY</name>
<proteinExistence type="predicted"/>
<dbReference type="SUPFAM" id="SSF53474">
    <property type="entry name" value="alpha/beta-Hydrolases"/>
    <property type="match status" value="1"/>
</dbReference>
<gene>
    <name evidence="2" type="ORF">Ahy_A03g013113</name>
</gene>
<evidence type="ECO:0000313" key="3">
    <source>
        <dbReference type="Proteomes" id="UP000289738"/>
    </source>
</evidence>
<dbReference type="Pfam" id="PF05057">
    <property type="entry name" value="DUF676"/>
    <property type="match status" value="2"/>
</dbReference>
<dbReference type="EMBL" id="SDMP01000003">
    <property type="protein sequence ID" value="RYR66919.1"/>
    <property type="molecule type" value="Genomic_DNA"/>
</dbReference>
<reference evidence="2 3" key="1">
    <citation type="submission" date="2019-01" db="EMBL/GenBank/DDBJ databases">
        <title>Sequencing of cultivated peanut Arachis hypogaea provides insights into genome evolution and oil improvement.</title>
        <authorList>
            <person name="Chen X."/>
        </authorList>
    </citation>
    <scope>NUCLEOTIDE SEQUENCE [LARGE SCALE GENOMIC DNA]</scope>
    <source>
        <strain evidence="3">cv. Fuhuasheng</strain>
        <tissue evidence="2">Leaves</tissue>
    </source>
</reference>
<protein>
    <recommendedName>
        <fullName evidence="1">DUF676 domain-containing protein</fullName>
    </recommendedName>
</protein>
<feature type="domain" description="DUF676" evidence="1">
    <location>
        <begin position="285"/>
        <end position="365"/>
    </location>
</feature>
<comment type="caution">
    <text evidence="2">The sequence shown here is derived from an EMBL/GenBank/DDBJ whole genome shotgun (WGS) entry which is preliminary data.</text>
</comment>